<dbReference type="InterPro" id="IPR036097">
    <property type="entry name" value="HisK_dim/P_sf"/>
</dbReference>
<keyword evidence="5" id="KW-0418">Kinase</keyword>
<dbReference type="InterPro" id="IPR000700">
    <property type="entry name" value="PAS-assoc_C"/>
</dbReference>
<dbReference type="InterPro" id="IPR013655">
    <property type="entry name" value="PAS_fold_3"/>
</dbReference>
<comment type="catalytic activity">
    <reaction evidence="1">
        <text>ATP + protein L-histidine = ADP + protein N-phospho-L-histidine.</text>
        <dbReference type="EC" id="2.7.13.3"/>
    </reaction>
</comment>
<dbReference type="InterPro" id="IPR013656">
    <property type="entry name" value="PAS_4"/>
</dbReference>
<dbReference type="SUPFAM" id="SSF55874">
    <property type="entry name" value="ATPase domain of HSP90 chaperone/DNA topoisomerase II/histidine kinase"/>
    <property type="match status" value="1"/>
</dbReference>
<dbReference type="NCBIfam" id="TIGR00229">
    <property type="entry name" value="sensory_box"/>
    <property type="match status" value="4"/>
</dbReference>
<dbReference type="PROSITE" id="PS50113">
    <property type="entry name" value="PAC"/>
    <property type="match status" value="1"/>
</dbReference>
<dbReference type="InterPro" id="IPR003594">
    <property type="entry name" value="HATPase_dom"/>
</dbReference>
<dbReference type="Gene3D" id="1.10.287.130">
    <property type="match status" value="1"/>
</dbReference>
<keyword evidence="3" id="KW-0597">Phosphoprotein</keyword>
<proteinExistence type="predicted"/>
<evidence type="ECO:0000256" key="3">
    <source>
        <dbReference type="ARBA" id="ARBA00022553"/>
    </source>
</evidence>
<dbReference type="OrthoDB" id="9766459at2"/>
<dbReference type="SMART" id="SM00086">
    <property type="entry name" value="PAC"/>
    <property type="match status" value="3"/>
</dbReference>
<dbReference type="AlphaFoldDB" id="A0A2U1AQR1"/>
<dbReference type="CDD" id="cd00075">
    <property type="entry name" value="HATPase"/>
    <property type="match status" value="1"/>
</dbReference>
<dbReference type="SUPFAM" id="SSF47384">
    <property type="entry name" value="Homodimeric domain of signal transducing histidine kinase"/>
    <property type="match status" value="1"/>
</dbReference>
<keyword evidence="4" id="KW-0808">Transferase</keyword>
<dbReference type="PROSITE" id="PS50109">
    <property type="entry name" value="HIS_KIN"/>
    <property type="match status" value="1"/>
</dbReference>
<dbReference type="SMART" id="SM00091">
    <property type="entry name" value="PAS"/>
    <property type="match status" value="4"/>
</dbReference>
<evidence type="ECO:0000256" key="5">
    <source>
        <dbReference type="ARBA" id="ARBA00022777"/>
    </source>
</evidence>
<dbReference type="Gene3D" id="3.30.565.10">
    <property type="entry name" value="Histidine kinase-like ATPase, C-terminal domain"/>
    <property type="match status" value="1"/>
</dbReference>
<sequence>MKFARLKEKFISSIMDSSGELFSVIDASGNYQFVGGSIRSLLGYQPADLVSRSAFEFIHPDDQPLVASALGSALFNRTTNLPNFRFRHLNGSWRWLQCRITNMSDNPEVRGFVTNSIDITDRVEVERQQFRSQAHYESLFHNHPDAVFELDRGGFFTLVNKNFPKLAGYGPEEIKGMHFRDLVHEKDLPIALNAFVRALEGNAHQVELSIVKPEQEEVYLTIAVVPVVIGNDIVKIQGIARDITLQKKYESYTAAQSKQLHSIMERLPESFFSLDREWRYTYANNHYCQYLGISKTDLLGKKIWDLFPDAVNGSFFKTCLQVAQTGMPAVMETSSPHHEATTINLQIYPTGEDISVHFVDITEKKKEQDRLEKLSLVASKTNTCILIKNKRGQIEWANEAFESVTGYTLSEIILRDSTALLSGEETDPKTLNKIRKHIANGKPFRGEILNYTKDGKKIWFFLEITPVHDEHGDLIRFISIRTDITARKAKEEELIEATRELFRQNHDLQHFSYMVSHNLRAPAANIMGLSSLMGRIDKRDAMYDQLIQKIKLSAHNLDTVIRDMNHVLSIRDQHEDLQREEVYLARIVDEAITLMEYKLNRQPCNLQVTVDSEIKLVSNKAYLLEILKNLISNAIKFRQKDKPLDLTISASRKKETVTLKISDNGVGMNMHQVGEDLFKIYKRFHVGYQGRGIGLFLVKTYLDILKGKIKVTSEPGRGTSFKIQFKA</sequence>
<evidence type="ECO:0000313" key="9">
    <source>
        <dbReference type="EMBL" id="PVY38725.1"/>
    </source>
</evidence>
<dbReference type="InterPro" id="IPR001610">
    <property type="entry name" value="PAC"/>
</dbReference>
<evidence type="ECO:0000259" key="8">
    <source>
        <dbReference type="PROSITE" id="PS50113"/>
    </source>
</evidence>
<dbReference type="SMART" id="SM00387">
    <property type="entry name" value="HATPase_c"/>
    <property type="match status" value="1"/>
</dbReference>
<gene>
    <name evidence="9" type="ORF">C8E01_11562</name>
</gene>
<dbReference type="Proteomes" id="UP000245466">
    <property type="component" value="Unassembled WGS sequence"/>
</dbReference>
<dbReference type="Pfam" id="PF13426">
    <property type="entry name" value="PAS_9"/>
    <property type="match status" value="1"/>
</dbReference>
<dbReference type="InterPro" id="IPR003661">
    <property type="entry name" value="HisK_dim/P_dom"/>
</dbReference>
<dbReference type="RefSeq" id="WP_116544787.1">
    <property type="nucleotide sequence ID" value="NZ_QEKI01000015.1"/>
</dbReference>
<dbReference type="Pfam" id="PF02518">
    <property type="entry name" value="HATPase_c"/>
    <property type="match status" value="1"/>
</dbReference>
<dbReference type="EC" id="2.7.13.3" evidence="2"/>
<dbReference type="Pfam" id="PF08447">
    <property type="entry name" value="PAS_3"/>
    <property type="match status" value="1"/>
</dbReference>
<reference evidence="9 10" key="1">
    <citation type="submission" date="2018-04" db="EMBL/GenBank/DDBJ databases">
        <title>Genomic Encyclopedia of Type Strains, Phase IV (KMG-IV): sequencing the most valuable type-strain genomes for metagenomic binning, comparative biology and taxonomic classification.</title>
        <authorList>
            <person name="Goeker M."/>
        </authorList>
    </citation>
    <scope>NUCLEOTIDE SEQUENCE [LARGE SCALE GENOMIC DNA]</scope>
    <source>
        <strain evidence="9 10">DSM 100231</strain>
    </source>
</reference>
<feature type="domain" description="PAS" evidence="7">
    <location>
        <begin position="370"/>
        <end position="441"/>
    </location>
</feature>
<dbReference type="InterPro" id="IPR004358">
    <property type="entry name" value="Sig_transdc_His_kin-like_C"/>
</dbReference>
<comment type="caution">
    <text evidence="9">The sequence shown here is derived from an EMBL/GenBank/DDBJ whole genome shotgun (WGS) entry which is preliminary data.</text>
</comment>
<dbReference type="PROSITE" id="PS50112">
    <property type="entry name" value="PAS"/>
    <property type="match status" value="4"/>
</dbReference>
<dbReference type="PRINTS" id="PR00344">
    <property type="entry name" value="BCTRLSENSOR"/>
</dbReference>
<dbReference type="CDD" id="cd00082">
    <property type="entry name" value="HisKA"/>
    <property type="match status" value="1"/>
</dbReference>
<dbReference type="SUPFAM" id="SSF55785">
    <property type="entry name" value="PYP-like sensor domain (PAS domain)"/>
    <property type="match status" value="4"/>
</dbReference>
<evidence type="ECO:0000256" key="4">
    <source>
        <dbReference type="ARBA" id="ARBA00022679"/>
    </source>
</evidence>
<dbReference type="Pfam" id="PF08448">
    <property type="entry name" value="PAS_4"/>
    <property type="match status" value="2"/>
</dbReference>
<evidence type="ECO:0000259" key="7">
    <source>
        <dbReference type="PROSITE" id="PS50112"/>
    </source>
</evidence>
<feature type="domain" description="PAS" evidence="7">
    <location>
        <begin position="256"/>
        <end position="307"/>
    </location>
</feature>
<protein>
    <recommendedName>
        <fullName evidence="2">histidine kinase</fullName>
        <ecNumber evidence="2">2.7.13.3</ecNumber>
    </recommendedName>
</protein>
<evidence type="ECO:0000256" key="1">
    <source>
        <dbReference type="ARBA" id="ARBA00000085"/>
    </source>
</evidence>
<accession>A0A2U1AQR1</accession>
<dbReference type="Gene3D" id="3.30.450.20">
    <property type="entry name" value="PAS domain"/>
    <property type="match status" value="4"/>
</dbReference>
<organism evidence="9 10">
    <name type="scientific">Pontibacter virosus</name>
    <dbReference type="NCBI Taxonomy" id="1765052"/>
    <lineage>
        <taxon>Bacteria</taxon>
        <taxon>Pseudomonadati</taxon>
        <taxon>Bacteroidota</taxon>
        <taxon>Cytophagia</taxon>
        <taxon>Cytophagales</taxon>
        <taxon>Hymenobacteraceae</taxon>
        <taxon>Pontibacter</taxon>
    </lineage>
</organism>
<evidence type="ECO:0000256" key="2">
    <source>
        <dbReference type="ARBA" id="ARBA00012438"/>
    </source>
</evidence>
<dbReference type="EMBL" id="QEKI01000015">
    <property type="protein sequence ID" value="PVY38725.1"/>
    <property type="molecule type" value="Genomic_DNA"/>
</dbReference>
<name>A0A2U1AQR1_9BACT</name>
<feature type="domain" description="PAS" evidence="7">
    <location>
        <begin position="132"/>
        <end position="202"/>
    </location>
</feature>
<dbReference type="GO" id="GO:0000155">
    <property type="term" value="F:phosphorelay sensor kinase activity"/>
    <property type="evidence" value="ECO:0007669"/>
    <property type="project" value="InterPro"/>
</dbReference>
<dbReference type="InterPro" id="IPR005467">
    <property type="entry name" value="His_kinase_dom"/>
</dbReference>
<dbReference type="PANTHER" id="PTHR43304">
    <property type="entry name" value="PHYTOCHROME-LIKE PROTEIN CPH1"/>
    <property type="match status" value="1"/>
</dbReference>
<feature type="domain" description="PAC" evidence="8">
    <location>
        <begin position="442"/>
        <end position="496"/>
    </location>
</feature>
<dbReference type="InterPro" id="IPR035965">
    <property type="entry name" value="PAS-like_dom_sf"/>
</dbReference>
<evidence type="ECO:0000313" key="10">
    <source>
        <dbReference type="Proteomes" id="UP000245466"/>
    </source>
</evidence>
<dbReference type="CDD" id="cd00130">
    <property type="entry name" value="PAS"/>
    <property type="match status" value="4"/>
</dbReference>
<dbReference type="InterPro" id="IPR000014">
    <property type="entry name" value="PAS"/>
</dbReference>
<dbReference type="InterPro" id="IPR036890">
    <property type="entry name" value="HATPase_C_sf"/>
</dbReference>
<evidence type="ECO:0000259" key="6">
    <source>
        <dbReference type="PROSITE" id="PS50109"/>
    </source>
</evidence>
<feature type="domain" description="PAS" evidence="7">
    <location>
        <begin position="7"/>
        <end position="77"/>
    </location>
</feature>
<dbReference type="PANTHER" id="PTHR43304:SF1">
    <property type="entry name" value="PAC DOMAIN-CONTAINING PROTEIN"/>
    <property type="match status" value="1"/>
</dbReference>
<feature type="domain" description="Histidine kinase" evidence="6">
    <location>
        <begin position="514"/>
        <end position="727"/>
    </location>
</feature>
<keyword evidence="10" id="KW-1185">Reference proteome</keyword>
<dbReference type="InterPro" id="IPR052162">
    <property type="entry name" value="Sensor_kinase/Photoreceptor"/>
</dbReference>